<evidence type="ECO:0000259" key="1">
    <source>
        <dbReference type="Pfam" id="PF00076"/>
    </source>
</evidence>
<dbReference type="InterPro" id="IPR039780">
    <property type="entry name" value="Mot2"/>
</dbReference>
<sequence>MSVAEKSQLRVIQRNLIYATNIDNSITPDQLKSQQFLGQYGKIKKITIRPNPGSKTQSVYLIYSKDDEAADCLYSISESWFNNFQIKAQFGTSKFCNNFISGNKCNNQECVFLHEFQNDMQMFLASQMGKEAFLKMTHPELPQNRITYEKNRKQVDCFPPSYFLLQKQQKDKTEERDDVFLKSAQAFSSLVFGNEFLCVGI</sequence>
<dbReference type="Pfam" id="PF00076">
    <property type="entry name" value="RRM_1"/>
    <property type="match status" value="1"/>
</dbReference>
<dbReference type="GO" id="GO:0003723">
    <property type="term" value="F:RNA binding"/>
    <property type="evidence" value="ECO:0007669"/>
    <property type="project" value="InterPro"/>
</dbReference>
<protein>
    <submittedName>
        <fullName evidence="2">RNA recognition motif-containing protein</fullName>
    </submittedName>
</protein>
<dbReference type="Gene3D" id="3.30.70.330">
    <property type="match status" value="1"/>
</dbReference>
<feature type="domain" description="RRM" evidence="1">
    <location>
        <begin position="17"/>
        <end position="87"/>
    </location>
</feature>
<dbReference type="GO" id="GO:0016567">
    <property type="term" value="P:protein ubiquitination"/>
    <property type="evidence" value="ECO:0007669"/>
    <property type="project" value="TreeGrafter"/>
</dbReference>
<dbReference type="InterPro" id="IPR012677">
    <property type="entry name" value="Nucleotide-bd_a/b_plait_sf"/>
</dbReference>
<dbReference type="GO" id="GO:0004842">
    <property type="term" value="F:ubiquitin-protein transferase activity"/>
    <property type="evidence" value="ECO:0007669"/>
    <property type="project" value="InterPro"/>
</dbReference>
<evidence type="ECO:0000313" key="2">
    <source>
        <dbReference type="EMBL" id="JAP96062.1"/>
    </source>
</evidence>
<dbReference type="PANTHER" id="PTHR12603:SF0">
    <property type="entry name" value="CCR4-NOT TRANSCRIPTION COMPLEX SUBUNIT 4"/>
    <property type="match status" value="1"/>
</dbReference>
<dbReference type="SUPFAM" id="SSF54928">
    <property type="entry name" value="RNA-binding domain, RBD"/>
    <property type="match status" value="1"/>
</dbReference>
<dbReference type="AlphaFoldDB" id="A0A146KHA8"/>
<dbReference type="PANTHER" id="PTHR12603">
    <property type="entry name" value="CCR4-NOT TRANSCRIPTION COMPLEX RELATED"/>
    <property type="match status" value="1"/>
</dbReference>
<dbReference type="InterPro" id="IPR000504">
    <property type="entry name" value="RRM_dom"/>
</dbReference>
<reference evidence="2" key="1">
    <citation type="submission" date="2015-07" db="EMBL/GenBank/DDBJ databases">
        <title>Adaptation to a free-living lifestyle via gene acquisitions in the diplomonad Trepomonas sp. PC1.</title>
        <authorList>
            <person name="Xu F."/>
            <person name="Jerlstrom-Hultqvist J."/>
            <person name="Kolisko M."/>
            <person name="Simpson A.G.B."/>
            <person name="Roger A.J."/>
            <person name="Svard S.G."/>
            <person name="Andersson J.O."/>
        </authorList>
    </citation>
    <scope>NUCLEOTIDE SEQUENCE</scope>
    <source>
        <strain evidence="2">PC1</strain>
    </source>
</reference>
<proteinExistence type="predicted"/>
<name>A0A146KHA8_9EUKA</name>
<accession>A0A146KHA8</accession>
<feature type="non-terminal residue" evidence="2">
    <location>
        <position position="201"/>
    </location>
</feature>
<organism evidence="2">
    <name type="scientific">Trepomonas sp. PC1</name>
    <dbReference type="NCBI Taxonomy" id="1076344"/>
    <lineage>
        <taxon>Eukaryota</taxon>
        <taxon>Metamonada</taxon>
        <taxon>Diplomonadida</taxon>
        <taxon>Hexamitidae</taxon>
        <taxon>Hexamitinae</taxon>
        <taxon>Trepomonas</taxon>
    </lineage>
</organism>
<dbReference type="InterPro" id="IPR035979">
    <property type="entry name" value="RBD_domain_sf"/>
</dbReference>
<dbReference type="EMBL" id="GDID01000544">
    <property type="protein sequence ID" value="JAP96062.1"/>
    <property type="molecule type" value="Transcribed_RNA"/>
</dbReference>
<dbReference type="GO" id="GO:0030014">
    <property type="term" value="C:CCR4-NOT complex"/>
    <property type="evidence" value="ECO:0007669"/>
    <property type="project" value="InterPro"/>
</dbReference>
<gene>
    <name evidence="2" type="ORF">TPC1_10731</name>
</gene>